<feature type="transmembrane region" description="Helical" evidence="5">
    <location>
        <begin position="125"/>
        <end position="151"/>
    </location>
</feature>
<dbReference type="GO" id="GO:0005886">
    <property type="term" value="C:plasma membrane"/>
    <property type="evidence" value="ECO:0007669"/>
    <property type="project" value="TreeGrafter"/>
</dbReference>
<gene>
    <name evidence="6" type="ORF">TRUGW13939_02633</name>
</gene>
<dbReference type="AlphaFoldDB" id="A0A7H8QNV9"/>
<keyword evidence="2 5" id="KW-0812">Transmembrane</keyword>
<evidence type="ECO:0000256" key="3">
    <source>
        <dbReference type="ARBA" id="ARBA00022989"/>
    </source>
</evidence>
<evidence type="ECO:0000313" key="6">
    <source>
        <dbReference type="EMBL" id="QKX55539.1"/>
    </source>
</evidence>
<dbReference type="InterPro" id="IPR007568">
    <property type="entry name" value="RTA1"/>
</dbReference>
<keyword evidence="4 5" id="KW-0472">Membrane</keyword>
<dbReference type="PANTHER" id="PTHR31465:SF30">
    <property type="entry name" value="DOMAIN PROTEIN, PUTATIVE-RELATED"/>
    <property type="match status" value="1"/>
</dbReference>
<feature type="transmembrane region" description="Helical" evidence="5">
    <location>
        <begin position="211"/>
        <end position="229"/>
    </location>
</feature>
<keyword evidence="3 5" id="KW-1133">Transmembrane helix</keyword>
<dbReference type="Proteomes" id="UP000509510">
    <property type="component" value="Chromosome II"/>
</dbReference>
<feature type="transmembrane region" description="Helical" evidence="5">
    <location>
        <begin position="86"/>
        <end position="113"/>
    </location>
</feature>
<dbReference type="Pfam" id="PF04479">
    <property type="entry name" value="RTA1"/>
    <property type="match status" value="1"/>
</dbReference>
<comment type="subcellular location">
    <subcellularLocation>
        <location evidence="1">Membrane</location>
        <topology evidence="1">Multi-pass membrane protein</topology>
    </subcellularLocation>
</comment>
<dbReference type="RefSeq" id="XP_035341717.1">
    <property type="nucleotide sequence ID" value="XM_035485824.1"/>
</dbReference>
<feature type="transmembrane region" description="Helical" evidence="5">
    <location>
        <begin position="29"/>
        <end position="48"/>
    </location>
</feature>
<reference evidence="7" key="1">
    <citation type="submission" date="2020-06" db="EMBL/GenBank/DDBJ databases">
        <title>A chromosome-scale genome assembly of Talaromyces rugulosus W13939.</title>
        <authorList>
            <person name="Wang B."/>
            <person name="Guo L."/>
            <person name="Ye K."/>
            <person name="Wang L."/>
        </authorList>
    </citation>
    <scope>NUCLEOTIDE SEQUENCE [LARGE SCALE GENOMIC DNA]</scope>
    <source>
        <strain evidence="7">W13939</strain>
    </source>
</reference>
<accession>A0A7H8QNV9</accession>
<dbReference type="GeneID" id="55990140"/>
<evidence type="ECO:0000256" key="2">
    <source>
        <dbReference type="ARBA" id="ARBA00022692"/>
    </source>
</evidence>
<feature type="transmembrane region" description="Helical" evidence="5">
    <location>
        <begin position="55"/>
        <end position="74"/>
    </location>
</feature>
<dbReference type="KEGG" id="trg:TRUGW13939_02633"/>
<name>A0A7H8QNV9_TALRU</name>
<feature type="transmembrane region" description="Helical" evidence="5">
    <location>
        <begin position="249"/>
        <end position="278"/>
    </location>
</feature>
<evidence type="ECO:0000313" key="7">
    <source>
        <dbReference type="Proteomes" id="UP000509510"/>
    </source>
</evidence>
<evidence type="ECO:0008006" key="8">
    <source>
        <dbReference type="Google" id="ProtNLM"/>
    </source>
</evidence>
<protein>
    <recommendedName>
        <fullName evidence="8">RTA1 domain protein</fullName>
    </recommendedName>
</protein>
<evidence type="ECO:0000256" key="1">
    <source>
        <dbReference type="ARBA" id="ARBA00004141"/>
    </source>
</evidence>
<dbReference type="PANTHER" id="PTHR31465">
    <property type="entry name" value="PROTEIN RTA1-RELATED"/>
    <property type="match status" value="1"/>
</dbReference>
<dbReference type="EMBL" id="CP055899">
    <property type="protein sequence ID" value="QKX55539.1"/>
    <property type="molecule type" value="Genomic_DNA"/>
</dbReference>
<proteinExistence type="predicted"/>
<feature type="transmembrane region" description="Helical" evidence="5">
    <location>
        <begin position="163"/>
        <end position="190"/>
    </location>
</feature>
<dbReference type="GO" id="GO:0000324">
    <property type="term" value="C:fungal-type vacuole"/>
    <property type="evidence" value="ECO:0007669"/>
    <property type="project" value="TreeGrafter"/>
</dbReference>
<keyword evidence="7" id="KW-1185">Reference proteome</keyword>
<evidence type="ECO:0000256" key="4">
    <source>
        <dbReference type="ARBA" id="ARBA00023136"/>
    </source>
</evidence>
<dbReference type="OrthoDB" id="4521223at2759"/>
<sequence>MDPFNCTLQTCSIEYAFTQYQPNIAANSVYLVVFSIFLAGQVVLAICCKSWSYSGLIICGMILEILGYIARILIHTNPFSFPYFLMNLTCIGLGPVLFSASIYLCLSHIVILYGEKLSLIRPKTYVLFFLCCDVACLALQGAGGAVTSIAVHSEQLRQVGTRILIAGLACQVGSLVAFITCSILFFVRVMNSPQLRRKDTEQLRQTRKWRYFLCGLATAVTTILTRSVFRVIELKNGFSGGLANDEVAFMILESLMVVIACIPLTTFHPGLLFGDLWYKSSFFSRRNEPVLEEI</sequence>
<organism evidence="6 7">
    <name type="scientific">Talaromyces rugulosus</name>
    <name type="common">Penicillium rugulosum</name>
    <dbReference type="NCBI Taxonomy" id="121627"/>
    <lineage>
        <taxon>Eukaryota</taxon>
        <taxon>Fungi</taxon>
        <taxon>Dikarya</taxon>
        <taxon>Ascomycota</taxon>
        <taxon>Pezizomycotina</taxon>
        <taxon>Eurotiomycetes</taxon>
        <taxon>Eurotiomycetidae</taxon>
        <taxon>Eurotiales</taxon>
        <taxon>Trichocomaceae</taxon>
        <taxon>Talaromyces</taxon>
        <taxon>Talaromyces sect. Islandici</taxon>
    </lineage>
</organism>
<evidence type="ECO:0000256" key="5">
    <source>
        <dbReference type="SAM" id="Phobius"/>
    </source>
</evidence>